<proteinExistence type="predicted"/>
<protein>
    <submittedName>
        <fullName evidence="2">PRG4-like protein</fullName>
    </submittedName>
</protein>
<feature type="compositionally biased region" description="Low complexity" evidence="1">
    <location>
        <begin position="123"/>
        <end position="142"/>
    </location>
</feature>
<gene>
    <name evidence="2" type="ORF">MAR_034614</name>
</gene>
<dbReference type="EMBL" id="CP111018">
    <property type="protein sequence ID" value="WAR09538.1"/>
    <property type="molecule type" value="Genomic_DNA"/>
</dbReference>
<dbReference type="Proteomes" id="UP001164746">
    <property type="component" value="Chromosome 7"/>
</dbReference>
<feature type="compositionally biased region" description="Low complexity" evidence="1">
    <location>
        <begin position="159"/>
        <end position="177"/>
    </location>
</feature>
<feature type="non-terminal residue" evidence="2">
    <location>
        <position position="1"/>
    </location>
</feature>
<evidence type="ECO:0000256" key="1">
    <source>
        <dbReference type="SAM" id="MobiDB-lite"/>
    </source>
</evidence>
<sequence>MKYLRMGTILKSYSFFVYFIPVIQGVQGNVKAEGRMFGLQYGFKMERAAEGYLARLETTNPLSCAKSCASREWCASFFFSTSVRSCQLHADILQYANFTGTLETMLGTKYYATTPTPSTGVPLTTLSSTSETSSTAYESHTAPSDADPIGPSDADPTEPSDANPTAPSDADPTAPTDADPRAPSDADATTSSDADPTTTSDVDPTAPSDTDPIAPSDADATVPSDADRVMGQSVAEGRMFGLQFGFTMERAADGYLGRFEAATPLSCAKRCANRADCASFFYTK</sequence>
<accession>A0ABY7EHS5</accession>
<evidence type="ECO:0000313" key="2">
    <source>
        <dbReference type="EMBL" id="WAR09538.1"/>
    </source>
</evidence>
<name>A0ABY7EHS5_MYAAR</name>
<feature type="region of interest" description="Disordered" evidence="1">
    <location>
        <begin position="114"/>
        <end position="225"/>
    </location>
</feature>
<feature type="compositionally biased region" description="Low complexity" evidence="1">
    <location>
        <begin position="185"/>
        <end position="212"/>
    </location>
</feature>
<organism evidence="2 3">
    <name type="scientific">Mya arenaria</name>
    <name type="common">Soft-shell clam</name>
    <dbReference type="NCBI Taxonomy" id="6604"/>
    <lineage>
        <taxon>Eukaryota</taxon>
        <taxon>Metazoa</taxon>
        <taxon>Spiralia</taxon>
        <taxon>Lophotrochozoa</taxon>
        <taxon>Mollusca</taxon>
        <taxon>Bivalvia</taxon>
        <taxon>Autobranchia</taxon>
        <taxon>Heteroconchia</taxon>
        <taxon>Euheterodonta</taxon>
        <taxon>Imparidentia</taxon>
        <taxon>Neoheterodontei</taxon>
        <taxon>Myida</taxon>
        <taxon>Myoidea</taxon>
        <taxon>Myidae</taxon>
        <taxon>Mya</taxon>
    </lineage>
</organism>
<reference evidence="2" key="1">
    <citation type="submission" date="2022-11" db="EMBL/GenBank/DDBJ databases">
        <title>Centuries of genome instability and evolution in soft-shell clam transmissible cancer (bioRxiv).</title>
        <authorList>
            <person name="Hart S.F.M."/>
            <person name="Yonemitsu M.A."/>
            <person name="Giersch R.M."/>
            <person name="Beal B.F."/>
            <person name="Arriagada G."/>
            <person name="Davis B.W."/>
            <person name="Ostrander E.A."/>
            <person name="Goff S.P."/>
            <person name="Metzger M.J."/>
        </authorList>
    </citation>
    <scope>NUCLEOTIDE SEQUENCE</scope>
    <source>
        <strain evidence="2">MELC-2E11</strain>
        <tissue evidence="2">Siphon/mantle</tissue>
    </source>
</reference>
<keyword evidence="3" id="KW-1185">Reference proteome</keyword>
<evidence type="ECO:0000313" key="3">
    <source>
        <dbReference type="Proteomes" id="UP001164746"/>
    </source>
</evidence>